<name>A0A914C3J2_9BILA</name>
<dbReference type="Proteomes" id="UP000887540">
    <property type="component" value="Unplaced"/>
</dbReference>
<proteinExistence type="predicted"/>
<sequence>MRNSFLLILSFIIITSSGASVLPIVIDTKEALTVEQFTCLNKLGYFNFVAHLYYPEGYVDQVGVQNLVNANKAGVFTHAYITPCTSGICKNNITKSEDQVQEVMNALYPNMLQHNFLYVEVDSKN</sequence>
<dbReference type="WBParaSite" id="ACRNAN_Path_16.g47.t1">
    <property type="protein sequence ID" value="ACRNAN_Path_16.g47.t1"/>
    <property type="gene ID" value="ACRNAN_Path_16.g47"/>
</dbReference>
<dbReference type="GO" id="GO:0007165">
    <property type="term" value="P:signal transduction"/>
    <property type="evidence" value="ECO:0007669"/>
    <property type="project" value="TreeGrafter"/>
</dbReference>
<dbReference type="AlphaFoldDB" id="A0A914C3J2"/>
<dbReference type="PANTHER" id="PTHR23208:SF36">
    <property type="entry name" value="LYSOZYME-RELATED"/>
    <property type="match status" value="1"/>
</dbReference>
<dbReference type="InterPro" id="IPR051595">
    <property type="entry name" value="GH25_Enzymes"/>
</dbReference>
<accession>A0A914C3J2</accession>
<protein>
    <submittedName>
        <fullName evidence="3">Uncharacterized protein</fullName>
    </submittedName>
</protein>
<organism evidence="2 3">
    <name type="scientific">Acrobeloides nanus</name>
    <dbReference type="NCBI Taxonomy" id="290746"/>
    <lineage>
        <taxon>Eukaryota</taxon>
        <taxon>Metazoa</taxon>
        <taxon>Ecdysozoa</taxon>
        <taxon>Nematoda</taxon>
        <taxon>Chromadorea</taxon>
        <taxon>Rhabditida</taxon>
        <taxon>Tylenchina</taxon>
        <taxon>Cephalobomorpha</taxon>
        <taxon>Cephaloboidea</taxon>
        <taxon>Cephalobidae</taxon>
        <taxon>Acrobeloides</taxon>
    </lineage>
</organism>
<reference evidence="3" key="1">
    <citation type="submission" date="2022-11" db="UniProtKB">
        <authorList>
            <consortium name="WormBaseParasite"/>
        </authorList>
    </citation>
    <scope>IDENTIFICATION</scope>
</reference>
<feature type="chain" id="PRO_5037367259" evidence="1">
    <location>
        <begin position="20"/>
        <end position="125"/>
    </location>
</feature>
<feature type="signal peptide" evidence="1">
    <location>
        <begin position="1"/>
        <end position="19"/>
    </location>
</feature>
<keyword evidence="2" id="KW-1185">Reference proteome</keyword>
<evidence type="ECO:0000313" key="3">
    <source>
        <dbReference type="WBParaSite" id="ACRNAN_Path_16.g47.t1"/>
    </source>
</evidence>
<keyword evidence="1" id="KW-0732">Signal</keyword>
<evidence type="ECO:0000313" key="2">
    <source>
        <dbReference type="Proteomes" id="UP000887540"/>
    </source>
</evidence>
<dbReference type="PANTHER" id="PTHR23208">
    <property type="entry name" value="LYSOZYME PROTEIN"/>
    <property type="match status" value="1"/>
</dbReference>
<evidence type="ECO:0000256" key="1">
    <source>
        <dbReference type="SAM" id="SignalP"/>
    </source>
</evidence>